<dbReference type="EC" id="3.5.3.23" evidence="3"/>
<dbReference type="EMBL" id="CP002850">
    <property type="protein sequence ID" value="AEH62010.1"/>
    <property type="molecule type" value="Genomic_DNA"/>
</dbReference>
<dbReference type="Proteomes" id="UP000001494">
    <property type="component" value="Chromosome"/>
</dbReference>
<keyword evidence="2 3" id="KW-0378">Hydrolase</keyword>
<dbReference type="Pfam" id="PF04996">
    <property type="entry name" value="AstB"/>
    <property type="match status" value="1"/>
</dbReference>
<reference evidence="4 5" key="1">
    <citation type="journal article" date="2011" name="J. Bacteriol.">
        <title>Genome sequence of the ethanol-producing Zymomonas mobilis subsp. mobilis lectotype strain ATCC 10988.</title>
        <authorList>
            <person name="Pappas K.M."/>
            <person name="Kouvelis V.N."/>
            <person name="Saunders E."/>
            <person name="Brettin T.S."/>
            <person name="Bruce D."/>
            <person name="Detter C."/>
            <person name="Balakireva M."/>
            <person name="Han C.S."/>
            <person name="Savvakis G."/>
            <person name="Kyrpides N.C."/>
            <person name="Typas M.A."/>
        </authorList>
    </citation>
    <scope>NUCLEOTIDE SEQUENCE [LARGE SCALE GENOMIC DNA]</scope>
    <source>
        <strain evidence="5">ATCC 10988 / DSM 424 / CCUG 17860 / LMG 404 / NCIMB 8938 / NRRL B-806 / ZM1</strain>
    </source>
</reference>
<dbReference type="InterPro" id="IPR007079">
    <property type="entry name" value="SuccinylArg_d-Hdrlase_AstB"/>
</dbReference>
<accession>A0A0H3FW87</accession>
<comment type="subunit">
    <text evidence="3">Homodimer.</text>
</comment>
<name>A0A0H3FW87_ZYMMA</name>
<dbReference type="RefSeq" id="WP_014500359.1">
    <property type="nucleotide sequence ID" value="NC_017262.1"/>
</dbReference>
<comment type="pathway">
    <text evidence="3">Amino-acid degradation; L-arginine degradation via AST pathway; L-glutamate and succinate from L-arginine: step 2/5.</text>
</comment>
<feature type="binding site" evidence="3">
    <location>
        <position position="206"/>
    </location>
    <ligand>
        <name>substrate</name>
    </ligand>
</feature>
<feature type="binding site" evidence="3">
    <location>
        <position position="351"/>
    </location>
    <ligand>
        <name>substrate</name>
    </ligand>
</feature>
<dbReference type="PANTHER" id="PTHR30420:SF2">
    <property type="entry name" value="N-SUCCINYLARGININE DIHYDROLASE"/>
    <property type="match status" value="1"/>
</dbReference>
<comment type="function">
    <text evidence="3">Catalyzes the hydrolysis of N(2)-succinylarginine into N(2)-succinylornithine, ammonia and CO(2).</text>
</comment>
<proteinExistence type="inferred from homology"/>
<comment type="catalytic activity">
    <reaction evidence="3">
        <text>N(2)-succinyl-L-arginine + 2 H2O + 2 H(+) = N(2)-succinyl-L-ornithine + 2 NH4(+) + CO2</text>
        <dbReference type="Rhea" id="RHEA:19533"/>
        <dbReference type="ChEBI" id="CHEBI:15377"/>
        <dbReference type="ChEBI" id="CHEBI:15378"/>
        <dbReference type="ChEBI" id="CHEBI:16526"/>
        <dbReference type="ChEBI" id="CHEBI:28938"/>
        <dbReference type="ChEBI" id="CHEBI:58241"/>
        <dbReference type="ChEBI" id="CHEBI:58514"/>
        <dbReference type="EC" id="3.5.3.23"/>
    </reaction>
</comment>
<dbReference type="HAMAP" id="MF_01172">
    <property type="entry name" value="AstB"/>
    <property type="match status" value="1"/>
</dbReference>
<dbReference type="Gene3D" id="3.75.10.20">
    <property type="entry name" value="Succinylarginine dihydrolase"/>
    <property type="match status" value="1"/>
</dbReference>
<feature type="active site" evidence="3">
    <location>
        <position position="242"/>
    </location>
</feature>
<dbReference type="NCBIfam" id="NF009789">
    <property type="entry name" value="PRK13281.1"/>
    <property type="match status" value="1"/>
</dbReference>
<comment type="similarity">
    <text evidence="3">Belongs to the succinylarginine dihydrolase family.</text>
</comment>
<protein>
    <recommendedName>
        <fullName evidence="3">N-succinylarginine dihydrolase</fullName>
        <ecNumber evidence="3">3.5.3.23</ecNumber>
    </recommendedName>
</protein>
<dbReference type="GO" id="GO:0019544">
    <property type="term" value="P:L-arginine catabolic process to L-glutamate"/>
    <property type="evidence" value="ECO:0007669"/>
    <property type="project" value="UniProtKB-UniRule"/>
</dbReference>
<dbReference type="GO" id="GO:0009015">
    <property type="term" value="F:N-succinylarginine dihydrolase activity"/>
    <property type="evidence" value="ECO:0007669"/>
    <property type="project" value="UniProtKB-UniRule"/>
</dbReference>
<dbReference type="GO" id="GO:0019545">
    <property type="term" value="P:L-arginine catabolic process to succinate"/>
    <property type="evidence" value="ECO:0007669"/>
    <property type="project" value="UniProtKB-UniRule"/>
</dbReference>
<dbReference type="KEGG" id="zmm:Zmob_0157"/>
<gene>
    <name evidence="3" type="primary">astB</name>
    <name evidence="4" type="ordered locus">Zmob_0157</name>
</gene>
<evidence type="ECO:0000256" key="3">
    <source>
        <dbReference type="HAMAP-Rule" id="MF_01172"/>
    </source>
</evidence>
<evidence type="ECO:0000313" key="4">
    <source>
        <dbReference type="EMBL" id="AEH62010.1"/>
    </source>
</evidence>
<dbReference type="UniPathway" id="UPA00185">
    <property type="reaction ID" value="UER00280"/>
</dbReference>
<dbReference type="HOGENOM" id="CLU_053835_0_0_5"/>
<feature type="binding site" evidence="3">
    <location>
        <begin position="19"/>
        <end position="28"/>
    </location>
    <ligand>
        <name>substrate</name>
    </ligand>
</feature>
<feature type="binding site" evidence="3">
    <location>
        <position position="110"/>
    </location>
    <ligand>
        <name>substrate</name>
    </ligand>
</feature>
<dbReference type="AlphaFoldDB" id="A0A0H3FW87"/>
<keyword evidence="1 3" id="KW-0056">Arginine metabolism</keyword>
<sequence length="424" mass="47183">MIVSEVNFDGLIGPTHNYAGLSRGNVASALHAGQPSYPRQAALQGIEKMKHLMDMGLTQGVFLPPLRPVTHLLHHLGYKGDDKTILKQAAKDDRLLFNNLCSASSMWAANAATVISEFDSHDGRVHFITANLATMLHRHLEAQTTYAQLNQIFSNSCFFAMHHPLPCGQHFSDEGAANHMRITSAHGRTGINIFVYGEKNDIYPARQKLRASQAVARLGEVKPDLAWFIPQKKEAIAKGAFHNDVVAVANEYVLLAHAEAFEDQGEWIKRIAEKIDGFIPIIIDNITLEQAVKSYLFNSQIVTLKDRTMALILPQEVKSDPAVLETVNRIISGNNPIKKAVVVDVRESMANGGGPACLRLRVPLSKAALDAVDQRFILTPKRWEKLYQLVENFWPEKITPDDLVLPELWKTAVRAHWALTSWLG</sequence>
<feature type="active site" description="Nucleophile" evidence="3">
    <location>
        <position position="357"/>
    </location>
</feature>
<feature type="binding site" evidence="3">
    <location>
        <begin position="137"/>
        <end position="138"/>
    </location>
    <ligand>
        <name>substrate</name>
    </ligand>
</feature>
<organism evidence="4 5">
    <name type="scientific">Zymomonas mobilis subsp. mobilis (strain ATCC 10988 / DSM 424 / LMG 404 / NCIMB 8938 / NRRL B-806 / ZM1)</name>
    <dbReference type="NCBI Taxonomy" id="555217"/>
    <lineage>
        <taxon>Bacteria</taxon>
        <taxon>Pseudomonadati</taxon>
        <taxon>Pseudomonadota</taxon>
        <taxon>Alphaproteobacteria</taxon>
        <taxon>Sphingomonadales</taxon>
        <taxon>Zymomonadaceae</taxon>
        <taxon>Zymomonas</taxon>
    </lineage>
</organism>
<dbReference type="SUPFAM" id="SSF55909">
    <property type="entry name" value="Pentein"/>
    <property type="match status" value="1"/>
</dbReference>
<feature type="binding site" evidence="3">
    <location>
        <position position="244"/>
    </location>
    <ligand>
        <name>substrate</name>
    </ligand>
</feature>
<feature type="active site" evidence="3">
    <location>
        <position position="174"/>
    </location>
</feature>
<evidence type="ECO:0000256" key="2">
    <source>
        <dbReference type="ARBA" id="ARBA00022801"/>
    </source>
</evidence>
<evidence type="ECO:0000313" key="5">
    <source>
        <dbReference type="Proteomes" id="UP000001494"/>
    </source>
</evidence>
<dbReference type="PANTHER" id="PTHR30420">
    <property type="entry name" value="N-SUCCINYLARGININE DIHYDROLASE"/>
    <property type="match status" value="1"/>
</dbReference>
<dbReference type="eggNOG" id="COG3724">
    <property type="taxonomic scope" value="Bacteria"/>
</dbReference>
<evidence type="ECO:0000256" key="1">
    <source>
        <dbReference type="ARBA" id="ARBA00022503"/>
    </source>
</evidence>
<dbReference type="InterPro" id="IPR037031">
    <property type="entry name" value="AstB_sf"/>
</dbReference>
<dbReference type="OrthoDB" id="248552at2"/>